<protein>
    <recommendedName>
        <fullName evidence="6">U2 small nuclear ribonucleoprotein A'</fullName>
    </recommendedName>
</protein>
<dbReference type="InterPro" id="IPR044640">
    <property type="entry name" value="RU2A"/>
</dbReference>
<gene>
    <name evidence="7" type="ORF">Clacol_003820</name>
</gene>
<proteinExistence type="inferred from homology"/>
<dbReference type="SUPFAM" id="SSF52058">
    <property type="entry name" value="L domain-like"/>
    <property type="match status" value="1"/>
</dbReference>
<reference evidence="7" key="1">
    <citation type="submission" date="2021-10" db="EMBL/GenBank/DDBJ databases">
        <title>De novo Genome Assembly of Clathrus columnatus (Basidiomycota, Fungi) Using Illumina and Nanopore Sequence Data.</title>
        <authorList>
            <person name="Ogiso-Tanaka E."/>
            <person name="Itagaki H."/>
            <person name="Hosoya T."/>
            <person name="Hosaka K."/>
        </authorList>
    </citation>
    <scope>NUCLEOTIDE SEQUENCE</scope>
    <source>
        <strain evidence="7">MO-923</strain>
    </source>
</reference>
<dbReference type="GO" id="GO:0000398">
    <property type="term" value="P:mRNA splicing, via spliceosome"/>
    <property type="evidence" value="ECO:0007669"/>
    <property type="project" value="InterPro"/>
</dbReference>
<dbReference type="AlphaFoldDB" id="A0AAV5A7W1"/>
<accession>A0AAV5A7W1</accession>
<evidence type="ECO:0000256" key="4">
    <source>
        <dbReference type="ARBA" id="ARBA00023242"/>
    </source>
</evidence>
<organism evidence="7 8">
    <name type="scientific">Clathrus columnatus</name>
    <dbReference type="NCBI Taxonomy" id="1419009"/>
    <lineage>
        <taxon>Eukaryota</taxon>
        <taxon>Fungi</taxon>
        <taxon>Dikarya</taxon>
        <taxon>Basidiomycota</taxon>
        <taxon>Agaricomycotina</taxon>
        <taxon>Agaricomycetes</taxon>
        <taxon>Phallomycetidae</taxon>
        <taxon>Phallales</taxon>
        <taxon>Clathraceae</taxon>
        <taxon>Clathrus</taxon>
    </lineage>
</organism>
<keyword evidence="8" id="KW-1185">Reference proteome</keyword>
<comment type="caution">
    <text evidence="7">The sequence shown here is derived from an EMBL/GenBank/DDBJ whole genome shotgun (WGS) entry which is preliminary data.</text>
</comment>
<dbReference type="Gene3D" id="3.80.10.10">
    <property type="entry name" value="Ribonuclease Inhibitor"/>
    <property type="match status" value="1"/>
</dbReference>
<evidence type="ECO:0000256" key="2">
    <source>
        <dbReference type="ARBA" id="ARBA00022614"/>
    </source>
</evidence>
<evidence type="ECO:0000313" key="8">
    <source>
        <dbReference type="Proteomes" id="UP001050691"/>
    </source>
</evidence>
<dbReference type="GO" id="GO:0005686">
    <property type="term" value="C:U2 snRNP"/>
    <property type="evidence" value="ECO:0007669"/>
    <property type="project" value="TreeGrafter"/>
</dbReference>
<evidence type="ECO:0000256" key="3">
    <source>
        <dbReference type="ARBA" id="ARBA00022737"/>
    </source>
</evidence>
<keyword evidence="4" id="KW-0539">Nucleus</keyword>
<dbReference type="EMBL" id="BPWL01000004">
    <property type="protein sequence ID" value="GJJ09597.1"/>
    <property type="molecule type" value="Genomic_DNA"/>
</dbReference>
<dbReference type="InterPro" id="IPR001611">
    <property type="entry name" value="Leu-rich_rpt"/>
</dbReference>
<keyword evidence="2" id="KW-0433">Leucine-rich repeat</keyword>
<dbReference type="PANTHER" id="PTHR10552:SF6">
    <property type="entry name" value="U2 SMALL NUCLEAR RIBONUCLEOPROTEIN A"/>
    <property type="match status" value="1"/>
</dbReference>
<dbReference type="InterPro" id="IPR032675">
    <property type="entry name" value="LRR_dom_sf"/>
</dbReference>
<evidence type="ECO:0000313" key="7">
    <source>
        <dbReference type="EMBL" id="GJJ09597.1"/>
    </source>
</evidence>
<dbReference type="Proteomes" id="UP001050691">
    <property type="component" value="Unassembled WGS sequence"/>
</dbReference>
<evidence type="ECO:0000256" key="5">
    <source>
        <dbReference type="ARBA" id="ARBA00024196"/>
    </source>
</evidence>
<name>A0AAV5A7W1_9AGAM</name>
<dbReference type="PANTHER" id="PTHR10552">
    <property type="entry name" value="U2 SMALL NUCLEAR RIBONUCLEOPROTEIN A"/>
    <property type="match status" value="1"/>
</dbReference>
<dbReference type="GO" id="GO:0030620">
    <property type="term" value="F:U2 snRNA binding"/>
    <property type="evidence" value="ECO:0007669"/>
    <property type="project" value="InterPro"/>
</dbReference>
<sequence length="254" mass="28594">MKLTPELLAQSPSFINPLKERQLDLRGSQEVIWNVSALTTALQVTKFQLLKIWDQNDSIDLTDNSIVVLGNLPLLKRLRTLLLANNRIATISPSLHLSAHNLTTLILTNNNVTELGDLEPLRELRYLKYLSLLGNPVTERQWYREWLIWRVKSLRVLDFQRIREKERAVARKLFLTPDDLPTALATSLSATVTVLSAQAVVSTDEPKAAAPGKAGRLMTAEEKERVKAAIANASSAEEVRRLERSLKEGWMPNA</sequence>
<evidence type="ECO:0000256" key="6">
    <source>
        <dbReference type="ARBA" id="ARBA00024238"/>
    </source>
</evidence>
<evidence type="ECO:0000256" key="1">
    <source>
        <dbReference type="ARBA" id="ARBA00004123"/>
    </source>
</evidence>
<comment type="similarity">
    <text evidence="5">Belongs to the U2 small nuclear ribonucleoprotein A family.</text>
</comment>
<comment type="subcellular location">
    <subcellularLocation>
        <location evidence="1">Nucleus</location>
    </subcellularLocation>
</comment>
<dbReference type="PROSITE" id="PS51450">
    <property type="entry name" value="LRR"/>
    <property type="match status" value="2"/>
</dbReference>
<dbReference type="Pfam" id="PF14580">
    <property type="entry name" value="LRR_9"/>
    <property type="match status" value="1"/>
</dbReference>
<keyword evidence="3" id="KW-0677">Repeat</keyword>